<sequence>MSFLSRMSRRMSFPSAASPARISALLAMSLCALALAACGKSEAPRADDDPKVSGNTIQFPASVKTLPGIAGEAATTGGERVLSLPGRLVWNEDKTVRVATPFAGRVTEVLVQPGATVKAGQPLAMLTSPDFGVAQADARKAAADSAVAAKALARQRELYGAGIIAQKELEQAQADAARAAADLQRTRAALSQYGAAAAGPDGINQRFALRSPIDGLVVERNINLGMELRPDQPPAAPLFLVTDPTTLWAQVDAGEADLKLFKPGVDVQLATAAWPGETFAGTVVKIADYVDPTARSIKVRLSVPNPERRLKAEMFVTARLPAASFKGIAVPSKAVFLADNRNYVFVRTAPNTFERRLVRVGVTLPGTTELLEGVKDGETVVSEGNLYLQDILRDATAVNAARAAEKR</sequence>
<dbReference type="Pfam" id="PF25975">
    <property type="entry name" value="CzcB_C"/>
    <property type="match status" value="1"/>
</dbReference>
<dbReference type="AlphaFoldDB" id="A0A2W7QQD3"/>
<gene>
    <name evidence="7" type="ORF">C7416_106167</name>
</gene>
<feature type="domain" description="CzcB-like C-terminal circularly permuted SH3-like" evidence="6">
    <location>
        <begin position="328"/>
        <end position="384"/>
    </location>
</feature>
<evidence type="ECO:0000256" key="1">
    <source>
        <dbReference type="ARBA" id="ARBA00009477"/>
    </source>
</evidence>
<dbReference type="Pfam" id="PF25973">
    <property type="entry name" value="BSH_CzcB"/>
    <property type="match status" value="1"/>
</dbReference>
<dbReference type="InterPro" id="IPR058647">
    <property type="entry name" value="BSH_CzcB-like"/>
</dbReference>
<organism evidence="7 8">
    <name type="scientific">Cupriavidus phytorum</name>
    <dbReference type="NCBI Taxonomy" id="3024399"/>
    <lineage>
        <taxon>Bacteria</taxon>
        <taxon>Pseudomonadati</taxon>
        <taxon>Pseudomonadota</taxon>
        <taxon>Betaproteobacteria</taxon>
        <taxon>Burkholderiales</taxon>
        <taxon>Burkholderiaceae</taxon>
        <taxon>Cupriavidus</taxon>
    </lineage>
</organism>
<name>A0A2W7QQD3_9BURK</name>
<dbReference type="Gene3D" id="2.40.30.170">
    <property type="match status" value="1"/>
</dbReference>
<feature type="domain" description="CzcB-like barrel-sandwich hybrid" evidence="5">
    <location>
        <begin position="94"/>
        <end position="232"/>
    </location>
</feature>
<evidence type="ECO:0000256" key="3">
    <source>
        <dbReference type="SAM" id="SignalP"/>
    </source>
</evidence>
<dbReference type="NCBIfam" id="TIGR01730">
    <property type="entry name" value="RND_mfp"/>
    <property type="match status" value="1"/>
</dbReference>
<dbReference type="InterPro" id="IPR006143">
    <property type="entry name" value="RND_pump_MFP"/>
</dbReference>
<comment type="caution">
    <text evidence="7">The sequence shown here is derived from an EMBL/GenBank/DDBJ whole genome shotgun (WGS) entry which is preliminary data.</text>
</comment>
<dbReference type="Gene3D" id="2.40.420.20">
    <property type="match status" value="1"/>
</dbReference>
<dbReference type="InterPro" id="IPR051909">
    <property type="entry name" value="MFP_Cation_Efflux"/>
</dbReference>
<dbReference type="Gene3D" id="1.10.287.470">
    <property type="entry name" value="Helix hairpin bin"/>
    <property type="match status" value="1"/>
</dbReference>
<dbReference type="Pfam" id="PF25954">
    <property type="entry name" value="Beta-barrel_RND_2"/>
    <property type="match status" value="1"/>
</dbReference>
<reference evidence="7" key="1">
    <citation type="submission" date="2018-06" db="EMBL/GenBank/DDBJ databases">
        <title>Genomic Encyclopedia of Type Strains, Phase IV (KMG-V): Genome sequencing to study the core and pangenomes of soil and plant-associated prokaryotes.</title>
        <authorList>
            <person name="Whitman W."/>
        </authorList>
    </citation>
    <scope>NUCLEOTIDE SEQUENCE [LARGE SCALE GENOMIC DNA]</scope>
    <source>
        <strain evidence="7">MLR2-44</strain>
    </source>
</reference>
<feature type="chain" id="PRO_5015857449" evidence="3">
    <location>
        <begin position="37"/>
        <end position="407"/>
    </location>
</feature>
<evidence type="ECO:0000313" key="8">
    <source>
        <dbReference type="Proteomes" id="UP000249638"/>
    </source>
</evidence>
<dbReference type="PANTHER" id="PTHR30097:SF16">
    <property type="entry name" value="CATION EFFLUX SYSTEM (CZCB-LIKE)"/>
    <property type="match status" value="1"/>
</dbReference>
<dbReference type="InterPro" id="IPR058649">
    <property type="entry name" value="CzcB_C"/>
</dbReference>
<comment type="similarity">
    <text evidence="1">Belongs to the membrane fusion protein (MFP) (TC 8.A.1) family.</text>
</comment>
<dbReference type="Proteomes" id="UP000249638">
    <property type="component" value="Unassembled WGS sequence"/>
</dbReference>
<keyword evidence="2" id="KW-0813">Transport</keyword>
<dbReference type="Gene3D" id="2.40.50.100">
    <property type="match status" value="1"/>
</dbReference>
<feature type="signal peptide" evidence="3">
    <location>
        <begin position="1"/>
        <end position="36"/>
    </location>
</feature>
<evidence type="ECO:0000259" key="6">
    <source>
        <dbReference type="Pfam" id="PF25975"/>
    </source>
</evidence>
<evidence type="ECO:0000259" key="4">
    <source>
        <dbReference type="Pfam" id="PF25954"/>
    </source>
</evidence>
<dbReference type="GO" id="GO:0016020">
    <property type="term" value="C:membrane"/>
    <property type="evidence" value="ECO:0007669"/>
    <property type="project" value="InterPro"/>
</dbReference>
<accession>A0A2W7QQD3</accession>
<dbReference type="FunFam" id="2.40.30.170:FF:000010">
    <property type="entry name" value="Efflux RND transporter periplasmic adaptor subunit"/>
    <property type="match status" value="1"/>
</dbReference>
<proteinExistence type="inferred from homology"/>
<feature type="domain" description="CusB-like beta-barrel" evidence="4">
    <location>
        <begin position="246"/>
        <end position="322"/>
    </location>
</feature>
<keyword evidence="3" id="KW-0732">Signal</keyword>
<evidence type="ECO:0000259" key="5">
    <source>
        <dbReference type="Pfam" id="PF25973"/>
    </source>
</evidence>
<keyword evidence="8" id="KW-1185">Reference proteome</keyword>
<dbReference type="GO" id="GO:0022857">
    <property type="term" value="F:transmembrane transporter activity"/>
    <property type="evidence" value="ECO:0007669"/>
    <property type="project" value="InterPro"/>
</dbReference>
<dbReference type="PANTHER" id="PTHR30097">
    <property type="entry name" value="CATION EFFLUX SYSTEM PROTEIN CUSB"/>
    <property type="match status" value="1"/>
</dbReference>
<evidence type="ECO:0000256" key="2">
    <source>
        <dbReference type="ARBA" id="ARBA00022448"/>
    </source>
</evidence>
<dbReference type="SUPFAM" id="SSF111369">
    <property type="entry name" value="HlyD-like secretion proteins"/>
    <property type="match status" value="1"/>
</dbReference>
<evidence type="ECO:0000313" key="7">
    <source>
        <dbReference type="EMBL" id="PZX26878.1"/>
    </source>
</evidence>
<protein>
    <submittedName>
        <fullName evidence="7">Cobalt-zinc-cadmium efflux system membrane fusion protein</fullName>
    </submittedName>
</protein>
<dbReference type="EMBL" id="QKZN01000006">
    <property type="protein sequence ID" value="PZX26878.1"/>
    <property type="molecule type" value="Genomic_DNA"/>
</dbReference>
<dbReference type="InterPro" id="IPR058792">
    <property type="entry name" value="Beta-barrel_RND_2"/>
</dbReference>